<proteinExistence type="predicted"/>
<dbReference type="Proteomes" id="UP001238334">
    <property type="component" value="Chromosome"/>
</dbReference>
<dbReference type="AlphaFoldDB" id="A0A9Y2P6A4"/>
<accession>A0A9Y2P6A4</accession>
<evidence type="ECO:0000313" key="2">
    <source>
        <dbReference type="EMBL" id="WIY24798.1"/>
    </source>
</evidence>
<dbReference type="InterPro" id="IPR016181">
    <property type="entry name" value="Acyl_CoA_acyltransferase"/>
</dbReference>
<dbReference type="GO" id="GO:0016747">
    <property type="term" value="F:acyltransferase activity, transferring groups other than amino-acyl groups"/>
    <property type="evidence" value="ECO:0007669"/>
    <property type="project" value="InterPro"/>
</dbReference>
<dbReference type="EC" id="2.3.1.-" evidence="2"/>
<reference evidence="2 3" key="1">
    <citation type="submission" date="2023-06" db="EMBL/GenBank/DDBJ databases">
        <title>Parasedimentitalea psychrophila sp. nov., a psychrophilic bacterium isolated from deep-sea sediment.</title>
        <authorList>
            <person name="Li A."/>
        </authorList>
    </citation>
    <scope>NUCLEOTIDE SEQUENCE [LARGE SCALE GENOMIC DNA]</scope>
    <source>
        <strain evidence="2 3">QS115</strain>
    </source>
</reference>
<keyword evidence="3" id="KW-1185">Reference proteome</keyword>
<gene>
    <name evidence="2" type="ORF">QPJ95_20205</name>
</gene>
<dbReference type="Pfam" id="PF13508">
    <property type="entry name" value="Acetyltransf_7"/>
    <property type="match status" value="1"/>
</dbReference>
<name>A0A9Y2P6A4_9RHOB</name>
<dbReference type="KEGG" id="ppso:QPJ95_20205"/>
<dbReference type="EMBL" id="CP127247">
    <property type="protein sequence ID" value="WIY24798.1"/>
    <property type="molecule type" value="Genomic_DNA"/>
</dbReference>
<dbReference type="InterPro" id="IPR000182">
    <property type="entry name" value="GNAT_dom"/>
</dbReference>
<keyword evidence="2" id="KW-0012">Acyltransferase</keyword>
<evidence type="ECO:0000313" key="3">
    <source>
        <dbReference type="Proteomes" id="UP001238334"/>
    </source>
</evidence>
<organism evidence="2 3">
    <name type="scientific">Parasedimentitalea psychrophila</name>
    <dbReference type="NCBI Taxonomy" id="2997337"/>
    <lineage>
        <taxon>Bacteria</taxon>
        <taxon>Pseudomonadati</taxon>
        <taxon>Pseudomonadota</taxon>
        <taxon>Alphaproteobacteria</taxon>
        <taxon>Rhodobacterales</taxon>
        <taxon>Paracoccaceae</taxon>
        <taxon>Parasedimentitalea</taxon>
    </lineage>
</organism>
<protein>
    <submittedName>
        <fullName evidence="2">N-acetyltransferase</fullName>
        <ecNumber evidence="2">2.3.1.-</ecNumber>
    </submittedName>
</protein>
<dbReference type="SUPFAM" id="SSF55729">
    <property type="entry name" value="Acyl-CoA N-acyltransferases (Nat)"/>
    <property type="match status" value="1"/>
</dbReference>
<evidence type="ECO:0000259" key="1">
    <source>
        <dbReference type="PROSITE" id="PS51186"/>
    </source>
</evidence>
<dbReference type="CDD" id="cd04301">
    <property type="entry name" value="NAT_SF"/>
    <property type="match status" value="1"/>
</dbReference>
<dbReference type="Gene3D" id="3.40.630.30">
    <property type="match status" value="1"/>
</dbReference>
<dbReference type="RefSeq" id="WP_270921003.1">
    <property type="nucleotide sequence ID" value="NZ_CP127247.1"/>
</dbReference>
<sequence length="164" mass="17457">MRIRDEISGDEAAIHELTKIAFAPVEMSDGSEPQIVDGLRESGNLTLSLVAMDDDQIVGHAAFSPVTISGSGGQWFGLGPISVHPERQRAGIGRQLIEKGLERLRSLDADGCVLVGDPAYYTRFGFSSPGDLTFGEVPTKFVQALAFEAKLAKGEVQYASAFGG</sequence>
<feature type="domain" description="N-acetyltransferase" evidence="1">
    <location>
        <begin position="1"/>
        <end position="152"/>
    </location>
</feature>
<dbReference type="PROSITE" id="PS51186">
    <property type="entry name" value="GNAT"/>
    <property type="match status" value="1"/>
</dbReference>
<keyword evidence="2" id="KW-0808">Transferase</keyword>